<evidence type="ECO:0000256" key="6">
    <source>
        <dbReference type="ARBA" id="ARBA00023180"/>
    </source>
</evidence>
<dbReference type="GO" id="GO:0007169">
    <property type="term" value="P:cell surface receptor protein tyrosine kinase signaling pathway"/>
    <property type="evidence" value="ECO:0007669"/>
    <property type="project" value="TreeGrafter"/>
</dbReference>
<dbReference type="FunFam" id="3.30.200.20:FF:000384">
    <property type="entry name" value="Receptor protein-tyrosine kinase"/>
    <property type="match status" value="1"/>
</dbReference>
<dbReference type="Gene3D" id="2.60.40.10">
    <property type="entry name" value="Immunoglobulins"/>
    <property type="match status" value="3"/>
</dbReference>
<proteinExistence type="predicted"/>
<evidence type="ECO:0000256" key="5">
    <source>
        <dbReference type="ARBA" id="ARBA00023157"/>
    </source>
</evidence>
<dbReference type="InterPro" id="IPR013783">
    <property type="entry name" value="Ig-like_fold"/>
</dbReference>
<keyword evidence="4 10" id="KW-0472">Membrane</keyword>
<keyword evidence="8" id="KW-0067">ATP-binding</keyword>
<evidence type="ECO:0000259" key="12">
    <source>
        <dbReference type="PROSITE" id="PS50835"/>
    </source>
</evidence>
<evidence type="ECO:0000313" key="14">
    <source>
        <dbReference type="Proteomes" id="UP000051574"/>
    </source>
</evidence>
<dbReference type="FunFam" id="2.60.40.10:FF:000032">
    <property type="entry name" value="palladin isoform X1"/>
    <property type="match status" value="1"/>
</dbReference>
<dbReference type="PROSITE" id="PS50835">
    <property type="entry name" value="IG_LIKE"/>
    <property type="match status" value="3"/>
</dbReference>
<dbReference type="GO" id="GO:0043235">
    <property type="term" value="C:receptor complex"/>
    <property type="evidence" value="ECO:0007669"/>
    <property type="project" value="TreeGrafter"/>
</dbReference>
<dbReference type="PROSITE" id="PS00107">
    <property type="entry name" value="PROTEIN_KINASE_ATP"/>
    <property type="match status" value="1"/>
</dbReference>
<comment type="subcellular location">
    <subcellularLocation>
        <location evidence="1">Membrane</location>
        <topology evidence="1">Single-pass membrane protein</topology>
    </subcellularLocation>
</comment>
<evidence type="ECO:0000256" key="1">
    <source>
        <dbReference type="ARBA" id="ARBA00004167"/>
    </source>
</evidence>
<evidence type="ECO:0000256" key="7">
    <source>
        <dbReference type="ARBA" id="ARBA00023319"/>
    </source>
</evidence>
<name>A0A0T6AV44_9SCAR</name>
<dbReference type="SUPFAM" id="SSF48726">
    <property type="entry name" value="Immunoglobulin"/>
    <property type="match status" value="2"/>
</dbReference>
<dbReference type="PANTHER" id="PTHR24416:SF600">
    <property type="entry name" value="PDGF- AND VEGF-RECEPTOR RELATED, ISOFORM J"/>
    <property type="match status" value="1"/>
</dbReference>
<dbReference type="InterPro" id="IPR011009">
    <property type="entry name" value="Kinase-like_dom_sf"/>
</dbReference>
<evidence type="ECO:0000256" key="2">
    <source>
        <dbReference type="ARBA" id="ARBA00022692"/>
    </source>
</evidence>
<keyword evidence="3 10" id="KW-1133">Transmembrane helix</keyword>
<keyword evidence="5" id="KW-1015">Disulfide bond</keyword>
<dbReference type="InterPro" id="IPR050122">
    <property type="entry name" value="RTK"/>
</dbReference>
<keyword evidence="6" id="KW-0325">Glycoprotein</keyword>
<accession>A0A0T6AV44</accession>
<dbReference type="SMART" id="SM00409">
    <property type="entry name" value="IG"/>
    <property type="match status" value="2"/>
</dbReference>
<gene>
    <name evidence="13" type="ORF">AMK59_8758</name>
</gene>
<evidence type="ECO:0000313" key="13">
    <source>
        <dbReference type="EMBL" id="KRT78953.1"/>
    </source>
</evidence>
<protein>
    <submittedName>
        <fullName evidence="13">Immunoglobulin</fullName>
    </submittedName>
</protein>
<keyword evidence="14" id="KW-1185">Reference proteome</keyword>
<dbReference type="AlphaFoldDB" id="A0A0T6AV44"/>
<feature type="transmembrane region" description="Helical" evidence="10">
    <location>
        <begin position="343"/>
        <end position="365"/>
    </location>
</feature>
<feature type="domain" description="Ig-like" evidence="12">
    <location>
        <begin position="34"/>
        <end position="125"/>
    </location>
</feature>
<feature type="domain" description="Protein kinase" evidence="11">
    <location>
        <begin position="420"/>
        <end position="643"/>
    </location>
</feature>
<dbReference type="InterPro" id="IPR013098">
    <property type="entry name" value="Ig_I-set"/>
</dbReference>
<dbReference type="InterPro" id="IPR000719">
    <property type="entry name" value="Prot_kinase_dom"/>
</dbReference>
<dbReference type="Proteomes" id="UP000051574">
    <property type="component" value="Unassembled WGS sequence"/>
</dbReference>
<dbReference type="GO" id="GO:0004714">
    <property type="term" value="F:transmembrane receptor protein tyrosine kinase activity"/>
    <property type="evidence" value="ECO:0007669"/>
    <property type="project" value="TreeGrafter"/>
</dbReference>
<feature type="compositionally biased region" description="Polar residues" evidence="9">
    <location>
        <begin position="562"/>
        <end position="584"/>
    </location>
</feature>
<dbReference type="GO" id="GO:0005886">
    <property type="term" value="C:plasma membrane"/>
    <property type="evidence" value="ECO:0007669"/>
    <property type="project" value="TreeGrafter"/>
</dbReference>
<keyword evidence="8" id="KW-0547">Nucleotide-binding</keyword>
<dbReference type="InterPro" id="IPR003598">
    <property type="entry name" value="Ig_sub2"/>
</dbReference>
<feature type="domain" description="Ig-like" evidence="12">
    <location>
        <begin position="143"/>
        <end position="234"/>
    </location>
</feature>
<sequence length="643" mass="72904">SDVTITDRGYYTLKAKNGHLEKKFSVFLNVTAKPKVEIKDQFYIANTNEVVRCVVWAFPKPEIKWEFKSCIDNSCEYKQLNSTETIRDVVYNFFVTIKSNQSGYVKCIASNIYGIDEHISSFTVTDVKEGFEVKITEDEAEFPFQNPKMLQLAVGSKAQFECIAAIQNYSSDIKWYFRRALLVGTEDLTLESSKTQFSAKRFFIIPQMGTDHAGVYKCETVRMPKGEVQSAEVIVAVVAPQKPLITVTNMDKPHETIYPNTDNFTCIYEGVPRPSIKWYKDGSDYFPDNTRVKFQNMKQILLFTKTNYTTDEGEYTCHVKNKLGHVNRTVTLKVANKPTNNNIPIYIAVGIFLVLLIGILIPLLYKIKKEREIEKILKEAGLANFEKGAVDSINPDLGIDEQAELLPYDKESWEIPKEKIKLGKQLGAGAFGVVMKAIIERYDDTNLTVAVKMVKKNADDIYLRALVSELKIMVHLGKHLNVVNLIGACTKHIAKRELYVIVEFCRFGNLHNYLLRHRENFINQINPETGKIDCSIGIDVLARSFSVSSQEDPKSNEDDKTSSSGVQKTTVSMSPSASQGDEALLSNSSIQPEWRSNYKGDYKETVKPICTKDLLTWAFQVSSGMEYLASRRVYEEINVFLSI</sequence>
<evidence type="ECO:0000259" key="11">
    <source>
        <dbReference type="PROSITE" id="PS50011"/>
    </source>
</evidence>
<feature type="non-terminal residue" evidence="13">
    <location>
        <position position="1"/>
    </location>
</feature>
<keyword evidence="7" id="KW-0393">Immunoglobulin domain</keyword>
<dbReference type="GO" id="GO:0005524">
    <property type="term" value="F:ATP binding"/>
    <property type="evidence" value="ECO:0007669"/>
    <property type="project" value="UniProtKB-UniRule"/>
</dbReference>
<dbReference type="OrthoDB" id="3256376at2759"/>
<evidence type="ECO:0000256" key="4">
    <source>
        <dbReference type="ARBA" id="ARBA00023136"/>
    </source>
</evidence>
<dbReference type="InterPro" id="IPR003599">
    <property type="entry name" value="Ig_sub"/>
</dbReference>
<dbReference type="PANTHER" id="PTHR24416">
    <property type="entry name" value="TYROSINE-PROTEIN KINASE RECEPTOR"/>
    <property type="match status" value="1"/>
</dbReference>
<dbReference type="InterPro" id="IPR017441">
    <property type="entry name" value="Protein_kinase_ATP_BS"/>
</dbReference>
<evidence type="ECO:0000256" key="8">
    <source>
        <dbReference type="PROSITE-ProRule" id="PRU10141"/>
    </source>
</evidence>
<dbReference type="EMBL" id="LJIG01022742">
    <property type="protein sequence ID" value="KRT78953.1"/>
    <property type="molecule type" value="Genomic_DNA"/>
</dbReference>
<feature type="compositionally biased region" description="Basic and acidic residues" evidence="9">
    <location>
        <begin position="551"/>
        <end position="561"/>
    </location>
</feature>
<organism evidence="13 14">
    <name type="scientific">Oryctes borbonicus</name>
    <dbReference type="NCBI Taxonomy" id="1629725"/>
    <lineage>
        <taxon>Eukaryota</taxon>
        <taxon>Metazoa</taxon>
        <taxon>Ecdysozoa</taxon>
        <taxon>Arthropoda</taxon>
        <taxon>Hexapoda</taxon>
        <taxon>Insecta</taxon>
        <taxon>Pterygota</taxon>
        <taxon>Neoptera</taxon>
        <taxon>Endopterygota</taxon>
        <taxon>Coleoptera</taxon>
        <taxon>Polyphaga</taxon>
        <taxon>Scarabaeiformia</taxon>
        <taxon>Scarabaeidae</taxon>
        <taxon>Dynastinae</taxon>
        <taxon>Oryctes</taxon>
    </lineage>
</organism>
<dbReference type="Gene3D" id="3.30.200.20">
    <property type="entry name" value="Phosphorylase Kinase, domain 1"/>
    <property type="match status" value="1"/>
</dbReference>
<dbReference type="SMART" id="SM00408">
    <property type="entry name" value="IGc2"/>
    <property type="match status" value="2"/>
</dbReference>
<feature type="binding site" evidence="8">
    <location>
        <position position="456"/>
    </location>
    <ligand>
        <name>ATP</name>
        <dbReference type="ChEBI" id="CHEBI:30616"/>
    </ligand>
</feature>
<keyword evidence="2 10" id="KW-0812">Transmembrane</keyword>
<dbReference type="InterPro" id="IPR036179">
    <property type="entry name" value="Ig-like_dom_sf"/>
</dbReference>
<reference evidence="13 14" key="1">
    <citation type="submission" date="2015-09" db="EMBL/GenBank/DDBJ databases">
        <title>Draft genome of the scarab beetle Oryctes borbonicus.</title>
        <authorList>
            <person name="Meyer J.M."/>
            <person name="Markov G.V."/>
            <person name="Baskaran P."/>
            <person name="Herrmann M."/>
            <person name="Sommer R.J."/>
            <person name="Roedelsperger C."/>
        </authorList>
    </citation>
    <scope>NUCLEOTIDE SEQUENCE [LARGE SCALE GENOMIC DNA]</scope>
    <source>
        <strain evidence="13">OB123</strain>
        <tissue evidence="13">Whole animal</tissue>
    </source>
</reference>
<dbReference type="SUPFAM" id="SSF56112">
    <property type="entry name" value="Protein kinase-like (PK-like)"/>
    <property type="match status" value="1"/>
</dbReference>
<feature type="domain" description="Ig-like" evidence="12">
    <location>
        <begin position="243"/>
        <end position="335"/>
    </location>
</feature>
<dbReference type="Pfam" id="PF07714">
    <property type="entry name" value="PK_Tyr_Ser-Thr"/>
    <property type="match status" value="1"/>
</dbReference>
<comment type="caution">
    <text evidence="13">The sequence shown here is derived from an EMBL/GenBank/DDBJ whole genome shotgun (WGS) entry which is preliminary data.</text>
</comment>
<dbReference type="PROSITE" id="PS50011">
    <property type="entry name" value="PROTEIN_KINASE_DOM"/>
    <property type="match status" value="1"/>
</dbReference>
<dbReference type="InterPro" id="IPR007110">
    <property type="entry name" value="Ig-like_dom"/>
</dbReference>
<dbReference type="InterPro" id="IPR001245">
    <property type="entry name" value="Ser-Thr/Tyr_kinase_cat_dom"/>
</dbReference>
<feature type="region of interest" description="Disordered" evidence="9">
    <location>
        <begin position="549"/>
        <end position="584"/>
    </location>
</feature>
<dbReference type="Pfam" id="PF07679">
    <property type="entry name" value="I-set"/>
    <property type="match status" value="1"/>
</dbReference>
<evidence type="ECO:0000256" key="10">
    <source>
        <dbReference type="SAM" id="Phobius"/>
    </source>
</evidence>
<evidence type="ECO:0000256" key="3">
    <source>
        <dbReference type="ARBA" id="ARBA00022989"/>
    </source>
</evidence>
<evidence type="ECO:0000256" key="9">
    <source>
        <dbReference type="SAM" id="MobiDB-lite"/>
    </source>
</evidence>